<evidence type="ECO:0000313" key="3">
    <source>
        <dbReference type="Proteomes" id="UP000235388"/>
    </source>
</evidence>
<dbReference type="OrthoDB" id="10413477at2759"/>
<sequence>MLQGWSRNQFDRPPNSYKDHIQRLEGVVNLLLAKQEPALSISAPSAPLTGLFRYTKDCGLIPLLSKATERSLAASILSWHGFSRSPAQTPKGVLTATFVTKPTTFISLGTSSHPLPSSSLDPAKSPSLESCLPDHSTGYSAEPKAFSRPATSAPPSTALLSPLAPASVPWQPPAHLPSSPVLDAAPPFTCLLPCSAPLVAAAAAPSLATNSAASDCSANKAKVNKVINTSSPSSYAAAPLLAPIQEHLAWNLVDASQLAPDLLQAALKQYRGSSSDQAKLLPKASPFLTTPRSLPSGVRFPSHPSETNLIDSSVPSQDSLLTTTAKTAKTSHHLTSTNKIADAPRVSNVDPLHRSRAPSEVRSIHSSSSLPTGCLPSLAPFYPSPPLTSDYSTDVSNIIGPLASFPVPPFASTPSSAPIQGTLADSKAFMNGFAQALFKPADDSILLITPIPVCASLTLPPESIENDNLTQTHLTADLAASLFLHHLELEALKL</sequence>
<dbReference type="EMBL" id="PGCJ01000199">
    <property type="protein sequence ID" value="PLW39040.1"/>
    <property type="molecule type" value="Genomic_DNA"/>
</dbReference>
<name>A0A2N5UMP3_9BASI</name>
<protein>
    <submittedName>
        <fullName evidence="2">Uncharacterized protein</fullName>
    </submittedName>
</protein>
<evidence type="ECO:0000256" key="1">
    <source>
        <dbReference type="SAM" id="MobiDB-lite"/>
    </source>
</evidence>
<reference evidence="2 3" key="1">
    <citation type="submission" date="2017-11" db="EMBL/GenBank/DDBJ databases">
        <title>De novo assembly and phasing of dikaryotic genomes from two isolates of Puccinia coronata f. sp. avenae, the causal agent of oat crown rust.</title>
        <authorList>
            <person name="Miller M.E."/>
            <person name="Zhang Y."/>
            <person name="Omidvar V."/>
            <person name="Sperschneider J."/>
            <person name="Schwessinger B."/>
            <person name="Raley C."/>
            <person name="Palmer J.M."/>
            <person name="Garnica D."/>
            <person name="Upadhyaya N."/>
            <person name="Rathjen J."/>
            <person name="Taylor J.M."/>
            <person name="Park R.F."/>
            <person name="Dodds P.N."/>
            <person name="Hirsch C.D."/>
            <person name="Kianian S.F."/>
            <person name="Figueroa M."/>
        </authorList>
    </citation>
    <scope>NUCLEOTIDE SEQUENCE [LARGE SCALE GENOMIC DNA]</scope>
    <source>
        <strain evidence="2">12NC29</strain>
    </source>
</reference>
<proteinExistence type="predicted"/>
<feature type="compositionally biased region" description="Low complexity" evidence="1">
    <location>
        <begin position="110"/>
        <end position="122"/>
    </location>
</feature>
<feature type="region of interest" description="Disordered" evidence="1">
    <location>
        <begin position="110"/>
        <end position="153"/>
    </location>
</feature>
<dbReference type="Proteomes" id="UP000235388">
    <property type="component" value="Unassembled WGS sequence"/>
</dbReference>
<comment type="caution">
    <text evidence="2">The sequence shown here is derived from an EMBL/GenBank/DDBJ whole genome shotgun (WGS) entry which is preliminary data.</text>
</comment>
<accession>A0A2N5UMP3</accession>
<dbReference type="AlphaFoldDB" id="A0A2N5UMP3"/>
<evidence type="ECO:0000313" key="2">
    <source>
        <dbReference type="EMBL" id="PLW39040.1"/>
    </source>
</evidence>
<dbReference type="STRING" id="200324.A0A2N5UMP3"/>
<feature type="region of interest" description="Disordered" evidence="1">
    <location>
        <begin position="325"/>
        <end position="344"/>
    </location>
</feature>
<gene>
    <name evidence="2" type="ORF">PCANC_22570</name>
</gene>
<organism evidence="2 3">
    <name type="scientific">Puccinia coronata f. sp. avenae</name>
    <dbReference type="NCBI Taxonomy" id="200324"/>
    <lineage>
        <taxon>Eukaryota</taxon>
        <taxon>Fungi</taxon>
        <taxon>Dikarya</taxon>
        <taxon>Basidiomycota</taxon>
        <taxon>Pucciniomycotina</taxon>
        <taxon>Pucciniomycetes</taxon>
        <taxon>Pucciniales</taxon>
        <taxon>Pucciniaceae</taxon>
        <taxon>Puccinia</taxon>
    </lineage>
</organism>
<keyword evidence="3" id="KW-1185">Reference proteome</keyword>